<feature type="non-terminal residue" evidence="1">
    <location>
        <position position="1"/>
    </location>
</feature>
<accession>A0A9P6ZJX3</accession>
<keyword evidence="2" id="KW-1185">Reference proteome</keyword>
<dbReference type="AlphaFoldDB" id="A0A9P6ZJX3"/>
<evidence type="ECO:0000313" key="1">
    <source>
        <dbReference type="EMBL" id="KAG1769503.1"/>
    </source>
</evidence>
<gene>
    <name evidence="1" type="ORF">EV702DRAFT_978666</name>
</gene>
<name>A0A9P6ZJX3_9AGAM</name>
<reference evidence="1" key="1">
    <citation type="journal article" date="2020" name="New Phytol.">
        <title>Comparative genomics reveals dynamic genome evolution in host specialist ectomycorrhizal fungi.</title>
        <authorList>
            <person name="Lofgren L.A."/>
            <person name="Nguyen N.H."/>
            <person name="Vilgalys R."/>
            <person name="Ruytinx J."/>
            <person name="Liao H.L."/>
            <person name="Branco S."/>
            <person name="Kuo A."/>
            <person name="LaButti K."/>
            <person name="Lipzen A."/>
            <person name="Andreopoulos W."/>
            <person name="Pangilinan J."/>
            <person name="Riley R."/>
            <person name="Hundley H."/>
            <person name="Na H."/>
            <person name="Barry K."/>
            <person name="Grigoriev I.V."/>
            <person name="Stajich J.E."/>
            <person name="Kennedy P.G."/>
        </authorList>
    </citation>
    <scope>NUCLEOTIDE SEQUENCE</scope>
    <source>
        <strain evidence="1">DOB743</strain>
    </source>
</reference>
<dbReference type="EMBL" id="JABBWD010000071">
    <property type="protein sequence ID" value="KAG1769503.1"/>
    <property type="molecule type" value="Genomic_DNA"/>
</dbReference>
<dbReference type="OrthoDB" id="2674645at2759"/>
<organism evidence="1 2">
    <name type="scientific">Suillus placidus</name>
    <dbReference type="NCBI Taxonomy" id="48579"/>
    <lineage>
        <taxon>Eukaryota</taxon>
        <taxon>Fungi</taxon>
        <taxon>Dikarya</taxon>
        <taxon>Basidiomycota</taxon>
        <taxon>Agaricomycotina</taxon>
        <taxon>Agaricomycetes</taxon>
        <taxon>Agaricomycetidae</taxon>
        <taxon>Boletales</taxon>
        <taxon>Suillineae</taxon>
        <taxon>Suillaceae</taxon>
        <taxon>Suillus</taxon>
    </lineage>
</organism>
<sequence length="839" mass="93313">LAHNDPGALVVSSRSHLHGEEHVPADSLSLPVSMVEAMDDSEIFGRSLTYVRRACLLMERFQAAYGWTTRWEKSELLALNVFDPPEFLDMPSLDPCNPQSIVPVEHPVRVVTRHTEFLRVHVNDPEHQYQHLDGILSSFQLPDLPTRLPLTAIRRIICQTLISRIRPRLAFQPITPAQAQKLDLRIAHIVHHYLRFPFTFHSGLLSLPVALFGFDFPSITRLNASAAVVGLQRDLNHPITAFRDMARITLADWSCMLNSCRYPLADCRRSFVHAQAHLPWAWILAQETLIHISSAVIPTDQTSLLEGHINISHILNGSPALASSFPQGALPALTRHGFTLLSHFGSWCTQRHSADFRFEVRKDLGVLLTSSAQSLRKHLPQLLLWLKSLPFPSLLIGSRDSALAVPRPLRRTQAENYILALSSLHSAPASAFSKNQPIAASDASMLPSPVSFLEPRSITAAAATPESQVTFLLIHHGTSASILHGELLGIIAAVLLSIRANPDKPCTVFTDHKNAVHLIMDVLPGALPHIWNAQPARSLYRWLFSLLHSTAGVLAPAPLATFAMDDYTVFASNFGFIECNLSSFVISRLQHAYASDVSFRPAKALTLALYDRHLLPDFPYTRASSSYSAAVQLYARSSQLDTAQVRHRRFHDTPPWCHFGCDAFESMHHIFALCPAFMAIRRAHNMQLCDETSSLLEGKTTDSIREVFDRAAQRLFSDDAGLWPQYRTHFYVGVLPPLADIVSDARTQVGVLSPPSNVSGAVGNVGVSSPQPVSTTLEPRLLSRLAQEWHVRSIRLAGHIWGEYKRRVRALSANPSSHITRSSLDRLSYLLPDSLRDLL</sequence>
<protein>
    <submittedName>
        <fullName evidence="1">Uncharacterized protein</fullName>
    </submittedName>
</protein>
<dbReference type="Proteomes" id="UP000714275">
    <property type="component" value="Unassembled WGS sequence"/>
</dbReference>
<proteinExistence type="predicted"/>
<evidence type="ECO:0000313" key="2">
    <source>
        <dbReference type="Proteomes" id="UP000714275"/>
    </source>
</evidence>
<comment type="caution">
    <text evidence="1">The sequence shown here is derived from an EMBL/GenBank/DDBJ whole genome shotgun (WGS) entry which is preliminary data.</text>
</comment>